<dbReference type="NCBIfam" id="NF002325">
    <property type="entry name" value="PRK01278.1"/>
    <property type="match status" value="1"/>
</dbReference>
<evidence type="ECO:0000313" key="6">
    <source>
        <dbReference type="EMBL" id="HGZ43572.1"/>
    </source>
</evidence>
<accession>A0A832IAP2</accession>
<dbReference type="InterPro" id="IPR004636">
    <property type="entry name" value="AcOrn/SuccOrn_fam"/>
</dbReference>
<protein>
    <submittedName>
        <fullName evidence="6">Acetylornithine/succinylornithine family transaminase</fullName>
    </submittedName>
</protein>
<dbReference type="InterPro" id="IPR049704">
    <property type="entry name" value="Aminotrans_3_PPA_site"/>
</dbReference>
<dbReference type="SUPFAM" id="SSF53383">
    <property type="entry name" value="PLP-dependent transferases"/>
    <property type="match status" value="1"/>
</dbReference>
<evidence type="ECO:0000256" key="4">
    <source>
        <dbReference type="ARBA" id="ARBA00022898"/>
    </source>
</evidence>
<organism evidence="6">
    <name type="scientific">Eiseniibacteriota bacterium</name>
    <dbReference type="NCBI Taxonomy" id="2212470"/>
    <lineage>
        <taxon>Bacteria</taxon>
        <taxon>Candidatus Eiseniibacteriota</taxon>
    </lineage>
</organism>
<dbReference type="InterPro" id="IPR050103">
    <property type="entry name" value="Class-III_PLP-dep_AT"/>
</dbReference>
<dbReference type="GO" id="GO:0030170">
    <property type="term" value="F:pyridoxal phosphate binding"/>
    <property type="evidence" value="ECO:0007669"/>
    <property type="project" value="InterPro"/>
</dbReference>
<dbReference type="Gene3D" id="3.90.1150.10">
    <property type="entry name" value="Aspartate Aminotransferase, domain 1"/>
    <property type="match status" value="1"/>
</dbReference>
<keyword evidence="3" id="KW-0808">Transferase</keyword>
<dbReference type="InterPro" id="IPR005814">
    <property type="entry name" value="Aminotrans_3"/>
</dbReference>
<dbReference type="FunFam" id="3.40.640.10:FF:000004">
    <property type="entry name" value="Acetylornithine aminotransferase"/>
    <property type="match status" value="1"/>
</dbReference>
<dbReference type="GO" id="GO:0008483">
    <property type="term" value="F:transaminase activity"/>
    <property type="evidence" value="ECO:0007669"/>
    <property type="project" value="UniProtKB-KW"/>
</dbReference>
<comment type="cofactor">
    <cofactor evidence="1">
        <name>pyridoxal 5'-phosphate</name>
        <dbReference type="ChEBI" id="CHEBI:597326"/>
    </cofactor>
</comment>
<dbReference type="CDD" id="cd00610">
    <property type="entry name" value="OAT_like"/>
    <property type="match status" value="1"/>
</dbReference>
<comment type="caution">
    <text evidence="6">The sequence shown here is derived from an EMBL/GenBank/DDBJ whole genome shotgun (WGS) entry which is preliminary data.</text>
</comment>
<evidence type="ECO:0000256" key="3">
    <source>
        <dbReference type="ARBA" id="ARBA00022679"/>
    </source>
</evidence>
<keyword evidence="2" id="KW-0032">Aminotransferase</keyword>
<dbReference type="PANTHER" id="PTHR11986">
    <property type="entry name" value="AMINOTRANSFERASE CLASS III"/>
    <property type="match status" value="1"/>
</dbReference>
<dbReference type="GO" id="GO:0006526">
    <property type="term" value="P:L-arginine biosynthetic process"/>
    <property type="evidence" value="ECO:0007669"/>
    <property type="project" value="UniProtKB-ARBA"/>
</dbReference>
<keyword evidence="4 5" id="KW-0663">Pyridoxal phosphate</keyword>
<sequence length="437" mass="44630">MTDALLTPPAAPAAAAGVPAASGVPPAEALAVRELDAFAPTYPLPRLELVAGRGARVTAADGREYLDFVSGIAVNALGHGHAGLARAVAKQMRTLGHVSNLYATPAGAAFARALLDATGYDRVFLCNSGAEAVEAALKFARAHARARGRAGRDIVAFRGGFHGRTGFALSATWTPSYREPFEPLVPGVRFADFNDAASLDGVLDDGACAAIVEPVQGEGGAVPASKAFLEALRARCDAAGALLVFDEIQCGMGRCGRLLAAAHYGVRADLTVLSKALGGGFPVGAVLMTAEVAASLAPGMHGSTFGGNPVAAAAAAWMLAKINRPSFLARVRRSGRALEAALAGLVARHAASLAAARGLGLLRAVELRADAGFDPAALVAAARREGLLLVRGGERAVRLLPPLNVTDDEIQEAVARLDRALTALEAATPAHAQEATT</sequence>
<dbReference type="EMBL" id="DSQF01000018">
    <property type="protein sequence ID" value="HGZ43572.1"/>
    <property type="molecule type" value="Genomic_DNA"/>
</dbReference>
<dbReference type="InterPro" id="IPR015424">
    <property type="entry name" value="PyrdxlP-dep_Trfase"/>
</dbReference>
<dbReference type="AlphaFoldDB" id="A0A832IAP2"/>
<dbReference type="PIRSF" id="PIRSF000521">
    <property type="entry name" value="Transaminase_4ab_Lys_Orn"/>
    <property type="match status" value="1"/>
</dbReference>
<evidence type="ECO:0000256" key="5">
    <source>
        <dbReference type="RuleBase" id="RU003560"/>
    </source>
</evidence>
<dbReference type="Gene3D" id="3.40.640.10">
    <property type="entry name" value="Type I PLP-dependent aspartate aminotransferase-like (Major domain)"/>
    <property type="match status" value="1"/>
</dbReference>
<dbReference type="InterPro" id="IPR015422">
    <property type="entry name" value="PyrdxlP-dep_Trfase_small"/>
</dbReference>
<dbReference type="Pfam" id="PF00202">
    <property type="entry name" value="Aminotran_3"/>
    <property type="match status" value="1"/>
</dbReference>
<dbReference type="PROSITE" id="PS00600">
    <property type="entry name" value="AA_TRANSFER_CLASS_3"/>
    <property type="match status" value="1"/>
</dbReference>
<comment type="similarity">
    <text evidence="5">Belongs to the class-III pyridoxal-phosphate-dependent aminotransferase family.</text>
</comment>
<proteinExistence type="inferred from homology"/>
<reference evidence="6" key="1">
    <citation type="journal article" date="2020" name="mSystems">
        <title>Genome- and Community-Level Interaction Insights into Carbon Utilization and Element Cycling Functions of Hydrothermarchaeota in Hydrothermal Sediment.</title>
        <authorList>
            <person name="Zhou Z."/>
            <person name="Liu Y."/>
            <person name="Xu W."/>
            <person name="Pan J."/>
            <person name="Luo Z.H."/>
            <person name="Li M."/>
        </authorList>
    </citation>
    <scope>NUCLEOTIDE SEQUENCE [LARGE SCALE GENOMIC DNA]</scope>
    <source>
        <strain evidence="6">SpSt-381</strain>
    </source>
</reference>
<evidence type="ECO:0000256" key="1">
    <source>
        <dbReference type="ARBA" id="ARBA00001933"/>
    </source>
</evidence>
<dbReference type="InterPro" id="IPR015421">
    <property type="entry name" value="PyrdxlP-dep_Trfase_major"/>
</dbReference>
<dbReference type="NCBIfam" id="TIGR00707">
    <property type="entry name" value="argD"/>
    <property type="match status" value="1"/>
</dbReference>
<dbReference type="GO" id="GO:0042802">
    <property type="term" value="F:identical protein binding"/>
    <property type="evidence" value="ECO:0007669"/>
    <property type="project" value="TreeGrafter"/>
</dbReference>
<gene>
    <name evidence="6" type="ORF">ENR23_09135</name>
</gene>
<evidence type="ECO:0000256" key="2">
    <source>
        <dbReference type="ARBA" id="ARBA00022576"/>
    </source>
</evidence>
<name>A0A832IAP2_UNCEI</name>
<dbReference type="PANTHER" id="PTHR11986:SF113">
    <property type="entry name" value="SUCCINYLORNITHINE TRANSAMINASE"/>
    <property type="match status" value="1"/>
</dbReference>